<name>A0ACC1LI61_9FUNG</name>
<accession>A0ACC1LI61</accession>
<comment type="caution">
    <text evidence="1">The sequence shown here is derived from an EMBL/GenBank/DDBJ whole genome shotgun (WGS) entry which is preliminary data.</text>
</comment>
<sequence>NTKVKNIILVQLAIVECFTYGLLIDRWTEPEYMHLLIVLGGQFFVTLMLAKQGVVASHMLDYMVLGLMAIMVSTCIAACILPFSEAMLLQVSTTSFLYYVMVMYRVYDLFAIYQLADFRTIVTELLVAYTIPGVYFLKGIRGTS</sequence>
<protein>
    <submittedName>
        <fullName evidence="1">Uncharacterized protein</fullName>
    </submittedName>
</protein>
<evidence type="ECO:0000313" key="2">
    <source>
        <dbReference type="Proteomes" id="UP001140096"/>
    </source>
</evidence>
<proteinExistence type="predicted"/>
<dbReference type="Proteomes" id="UP001140096">
    <property type="component" value="Unassembled WGS sequence"/>
</dbReference>
<keyword evidence="2" id="KW-1185">Reference proteome</keyword>
<evidence type="ECO:0000313" key="1">
    <source>
        <dbReference type="EMBL" id="KAJ2808272.1"/>
    </source>
</evidence>
<dbReference type="EMBL" id="JANBUP010001114">
    <property type="protein sequence ID" value="KAJ2808272.1"/>
    <property type="molecule type" value="Genomic_DNA"/>
</dbReference>
<organism evidence="1 2">
    <name type="scientific">Coemansia furcata</name>
    <dbReference type="NCBI Taxonomy" id="417177"/>
    <lineage>
        <taxon>Eukaryota</taxon>
        <taxon>Fungi</taxon>
        <taxon>Fungi incertae sedis</taxon>
        <taxon>Zoopagomycota</taxon>
        <taxon>Kickxellomycotina</taxon>
        <taxon>Kickxellomycetes</taxon>
        <taxon>Kickxellales</taxon>
        <taxon>Kickxellaceae</taxon>
        <taxon>Coemansia</taxon>
    </lineage>
</organism>
<feature type="non-terminal residue" evidence="1">
    <location>
        <position position="1"/>
    </location>
</feature>
<gene>
    <name evidence="1" type="ORF">H4S07_003442</name>
</gene>
<reference evidence="1" key="1">
    <citation type="submission" date="2022-07" db="EMBL/GenBank/DDBJ databases">
        <title>Phylogenomic reconstructions and comparative analyses of Kickxellomycotina fungi.</title>
        <authorList>
            <person name="Reynolds N.K."/>
            <person name="Stajich J.E."/>
            <person name="Barry K."/>
            <person name="Grigoriev I.V."/>
            <person name="Crous P."/>
            <person name="Smith M.E."/>
        </authorList>
    </citation>
    <scope>NUCLEOTIDE SEQUENCE</scope>
    <source>
        <strain evidence="1">CBS 102833</strain>
    </source>
</reference>